<accession>A0ABV4BE25</accession>
<feature type="transmembrane region" description="Helical" evidence="1">
    <location>
        <begin position="86"/>
        <end position="106"/>
    </location>
</feature>
<organism evidence="3 4">
    <name type="scientific">Thioalkalicoccus limnaeus</name>
    <dbReference type="NCBI Taxonomy" id="120681"/>
    <lineage>
        <taxon>Bacteria</taxon>
        <taxon>Pseudomonadati</taxon>
        <taxon>Pseudomonadota</taxon>
        <taxon>Gammaproteobacteria</taxon>
        <taxon>Chromatiales</taxon>
        <taxon>Chromatiaceae</taxon>
        <taxon>Thioalkalicoccus</taxon>
    </lineage>
</organism>
<protein>
    <submittedName>
        <fullName evidence="3">Phosphatase PAP2 family protein</fullName>
    </submittedName>
</protein>
<sequence>MRVPILIWIAFAATAVLFLGFPEIDLFVSGLFYTPDEGFTFRGTPVERFVYHSAEWLTLWGSLTLVALWGLGWLRRRPVWGVSGRRLAFLLLVLALGPGLVVNALLKDHWGRARPANIEQFGGTKTFTPAFVISDQQGGSFSSGHAAAAFFWMAAALLASSWRNLWLLVTIGYGGLVGVVRIAGGGHYLSDVLVSFFIVLILSLILKDLLDSQPARARSPDGRD</sequence>
<feature type="transmembrane region" description="Helical" evidence="1">
    <location>
        <begin position="165"/>
        <end position="182"/>
    </location>
</feature>
<evidence type="ECO:0000313" key="4">
    <source>
        <dbReference type="Proteomes" id="UP001564408"/>
    </source>
</evidence>
<keyword evidence="1" id="KW-0812">Transmembrane</keyword>
<dbReference type="SUPFAM" id="SSF48317">
    <property type="entry name" value="Acid phosphatase/Vanadium-dependent haloperoxidase"/>
    <property type="match status" value="1"/>
</dbReference>
<comment type="caution">
    <text evidence="3">The sequence shown here is derived from an EMBL/GenBank/DDBJ whole genome shotgun (WGS) entry which is preliminary data.</text>
</comment>
<dbReference type="EMBL" id="JBDKXB010000011">
    <property type="protein sequence ID" value="MEY6432764.1"/>
    <property type="molecule type" value="Genomic_DNA"/>
</dbReference>
<dbReference type="Gene3D" id="1.20.144.10">
    <property type="entry name" value="Phosphatidic acid phosphatase type 2/haloperoxidase"/>
    <property type="match status" value="1"/>
</dbReference>
<dbReference type="InterPro" id="IPR000326">
    <property type="entry name" value="PAP2/HPO"/>
</dbReference>
<proteinExistence type="predicted"/>
<evidence type="ECO:0000256" key="1">
    <source>
        <dbReference type="SAM" id="Phobius"/>
    </source>
</evidence>
<dbReference type="InterPro" id="IPR036938">
    <property type="entry name" value="PAP2/HPO_sf"/>
</dbReference>
<feature type="transmembrane region" description="Helical" evidence="1">
    <location>
        <begin position="141"/>
        <end position="158"/>
    </location>
</feature>
<dbReference type="SMART" id="SM00014">
    <property type="entry name" value="acidPPc"/>
    <property type="match status" value="1"/>
</dbReference>
<evidence type="ECO:0000259" key="2">
    <source>
        <dbReference type="SMART" id="SM00014"/>
    </source>
</evidence>
<gene>
    <name evidence="3" type="ORF">ABC977_10135</name>
</gene>
<dbReference type="CDD" id="cd03396">
    <property type="entry name" value="PAP2_like_6"/>
    <property type="match status" value="1"/>
</dbReference>
<name>A0ABV4BE25_9GAMM</name>
<feature type="transmembrane region" description="Helical" evidence="1">
    <location>
        <begin position="188"/>
        <end position="206"/>
    </location>
</feature>
<dbReference type="Pfam" id="PF01569">
    <property type="entry name" value="PAP2"/>
    <property type="match status" value="1"/>
</dbReference>
<dbReference type="Proteomes" id="UP001564408">
    <property type="component" value="Unassembled WGS sequence"/>
</dbReference>
<feature type="transmembrane region" description="Helical" evidence="1">
    <location>
        <begin position="53"/>
        <end position="74"/>
    </location>
</feature>
<keyword evidence="1" id="KW-1133">Transmembrane helix</keyword>
<feature type="transmembrane region" description="Helical" evidence="1">
    <location>
        <begin position="7"/>
        <end position="33"/>
    </location>
</feature>
<keyword evidence="4" id="KW-1185">Reference proteome</keyword>
<feature type="domain" description="Phosphatidic acid phosphatase type 2/haloperoxidase" evidence="2">
    <location>
        <begin position="87"/>
        <end position="207"/>
    </location>
</feature>
<keyword evidence="1" id="KW-0472">Membrane</keyword>
<reference evidence="3 4" key="1">
    <citation type="submission" date="2024-05" db="EMBL/GenBank/DDBJ databases">
        <title>Genome Sequence and Characterization of the New Strain Purple Sulfur Bacterium of Genus Thioalkalicoccus.</title>
        <authorList>
            <person name="Bryantseva I.A."/>
            <person name="Kyndt J.A."/>
            <person name="Imhoff J.F."/>
        </authorList>
    </citation>
    <scope>NUCLEOTIDE SEQUENCE [LARGE SCALE GENOMIC DNA]</scope>
    <source>
        <strain evidence="3 4">Um2</strain>
    </source>
</reference>
<evidence type="ECO:0000313" key="3">
    <source>
        <dbReference type="EMBL" id="MEY6432764.1"/>
    </source>
</evidence>